<sequence>MKVKCLGIGLLGTLSSVAYGLYSNEWGLPLKIIGISAVVPLLLTGVLTGAFVDGDRNRANYHSEVKEDRDNKSRWLIGLLLVSGPNAIFMIVLIIIGLTRI</sequence>
<dbReference type="AlphaFoldDB" id="A0A1W5ZX10"/>
<reference evidence="2 3" key="1">
    <citation type="submission" date="2017-04" db="EMBL/GenBank/DDBJ databases">
        <title>The whole genome sequencing and assembly of Halobacillus mangrovi strain.</title>
        <authorList>
            <person name="Lee S.-J."/>
            <person name="Park M.-K."/>
            <person name="Kim J.-Y."/>
            <person name="Lee Y.-J."/>
            <person name="Yi H."/>
            <person name="Bahn Y.-S."/>
            <person name="Kim J.F."/>
            <person name="Lee D.-W."/>
        </authorList>
    </citation>
    <scope>NUCLEOTIDE SEQUENCE [LARGE SCALE GENOMIC DNA]</scope>
    <source>
        <strain evidence="2 3">KTB 131</strain>
    </source>
</reference>
<dbReference type="STRING" id="402384.HM131_13735"/>
<proteinExistence type="predicted"/>
<protein>
    <recommendedName>
        <fullName evidence="4">DUF5316 domain-containing protein</fullName>
    </recommendedName>
</protein>
<evidence type="ECO:0000313" key="3">
    <source>
        <dbReference type="Proteomes" id="UP000192527"/>
    </source>
</evidence>
<dbReference type="OrthoDB" id="1927595at2"/>
<dbReference type="EMBL" id="CP020772">
    <property type="protein sequence ID" value="ARI77845.1"/>
    <property type="molecule type" value="Genomic_DNA"/>
</dbReference>
<feature type="transmembrane region" description="Helical" evidence="1">
    <location>
        <begin position="30"/>
        <end position="54"/>
    </location>
</feature>
<keyword evidence="1" id="KW-1133">Transmembrane helix</keyword>
<name>A0A1W5ZX10_9BACI</name>
<dbReference type="KEGG" id="hmn:HM131_13735"/>
<evidence type="ECO:0000313" key="2">
    <source>
        <dbReference type="EMBL" id="ARI77845.1"/>
    </source>
</evidence>
<gene>
    <name evidence="2" type="ORF">HM131_13735</name>
</gene>
<organism evidence="2 3">
    <name type="scientific">Halobacillus mangrovi</name>
    <dbReference type="NCBI Taxonomy" id="402384"/>
    <lineage>
        <taxon>Bacteria</taxon>
        <taxon>Bacillati</taxon>
        <taxon>Bacillota</taxon>
        <taxon>Bacilli</taxon>
        <taxon>Bacillales</taxon>
        <taxon>Bacillaceae</taxon>
        <taxon>Halobacillus</taxon>
    </lineage>
</organism>
<evidence type="ECO:0000256" key="1">
    <source>
        <dbReference type="SAM" id="Phobius"/>
    </source>
</evidence>
<dbReference type="InterPro" id="IPR035167">
    <property type="entry name" value="DUF5316"/>
</dbReference>
<keyword evidence="3" id="KW-1185">Reference proteome</keyword>
<keyword evidence="1" id="KW-0472">Membrane</keyword>
<dbReference type="RefSeq" id="WP_085030306.1">
    <property type="nucleotide sequence ID" value="NZ_CP020772.1"/>
</dbReference>
<keyword evidence="1" id="KW-0812">Transmembrane</keyword>
<dbReference type="Pfam" id="PF17247">
    <property type="entry name" value="DUF5316"/>
    <property type="match status" value="1"/>
</dbReference>
<evidence type="ECO:0008006" key="4">
    <source>
        <dbReference type="Google" id="ProtNLM"/>
    </source>
</evidence>
<accession>A0A1W5ZX10</accession>
<dbReference type="Proteomes" id="UP000192527">
    <property type="component" value="Chromosome"/>
</dbReference>
<feature type="transmembrane region" description="Helical" evidence="1">
    <location>
        <begin position="75"/>
        <end position="98"/>
    </location>
</feature>